<feature type="domain" description="S phase cyclin A-associated protein in the endoplasmic reticulum N-terminal" evidence="4">
    <location>
        <begin position="132"/>
        <end position="180"/>
    </location>
</feature>
<proteinExistence type="predicted"/>
<evidence type="ECO:0000313" key="6">
    <source>
        <dbReference type="WBParaSite" id="Hba_10003"/>
    </source>
</evidence>
<evidence type="ECO:0000256" key="1">
    <source>
        <dbReference type="SAM" id="Coils"/>
    </source>
</evidence>
<evidence type="ECO:0000313" key="5">
    <source>
        <dbReference type="Proteomes" id="UP000095283"/>
    </source>
</evidence>
<dbReference type="WBParaSite" id="Hba_10003">
    <property type="protein sequence ID" value="Hba_10003"/>
    <property type="gene ID" value="Hba_10003"/>
</dbReference>
<dbReference type="Gene3D" id="6.10.280.30">
    <property type="match status" value="1"/>
</dbReference>
<dbReference type="Pfam" id="PF16501">
    <property type="entry name" value="SCAPER_N"/>
    <property type="match status" value="1"/>
</dbReference>
<organism evidence="5 6">
    <name type="scientific">Heterorhabditis bacteriophora</name>
    <name type="common">Entomopathogenic nematode worm</name>
    <dbReference type="NCBI Taxonomy" id="37862"/>
    <lineage>
        <taxon>Eukaryota</taxon>
        <taxon>Metazoa</taxon>
        <taxon>Ecdysozoa</taxon>
        <taxon>Nematoda</taxon>
        <taxon>Chromadorea</taxon>
        <taxon>Rhabditida</taxon>
        <taxon>Rhabditina</taxon>
        <taxon>Rhabditomorpha</taxon>
        <taxon>Strongyloidea</taxon>
        <taxon>Heterorhabditidae</taxon>
        <taxon>Heterorhabditis</taxon>
    </lineage>
</organism>
<keyword evidence="5" id="KW-1185">Reference proteome</keyword>
<dbReference type="PANTHER" id="PTHR31434">
    <property type="entry name" value="S PHASE CYCLIN A-ASSOCIATED PROTEIN IN THE ENDOPLASMIC RETICULUM"/>
    <property type="match status" value="1"/>
</dbReference>
<dbReference type="Proteomes" id="UP000095283">
    <property type="component" value="Unplaced"/>
</dbReference>
<sequence length="919" mass="107756">MKISVDKLCQSLLQKVNPIVFGNSPEAERCVRSLITMLQVVFAPYSASEFWGALQSVPLVQHSNWSSMYISDQPWPQVDSDCDIDFILNYFKFTIIIIIIITIRTMLYKINTLTKALFQCLLVFSLSTRTSLSSQEAIIYLENSKKDFESLIKTIAVELSWNESEKPQAVAWEIRKSMQAPCYVLYEDHAPSLFDVLPIPSMLMTEIAANSEREDKENKMVKSMFSSEYMYSVYNYLQHYKKYNLSRRSAHDISTASSFHSNSSGIHRGSMMSSLSQPSQKHSRSEFVPYRLTSPRSVMGLPQTKASMAKMAYSRQLLWEKDKSSLAEKLRLQQRRDRVRRSTYCSFNFNKRWYNDVPVLNQRDNVVDKSLQYIREFVGAEDEGETVPTDPKPTSMEVSCSFTTKCCFLKNFFLRSEPTFNVTLSSLLAFDLNGDVEWCEMTEKEQSLAFEEHSLNLEIKQEESDFIDNELERQVAVEAEQLEHMEKYATQKIILQEELGKHTEEPITWQKIAKKWESKLRFTKIKFYMQNTWRNFILDEMKVFASMYWSEIVDKELTGHFREPGTLAEKHEKMSSHHGRRYILLTHFSFLLKIIIYTKCDRNDSELSRRQTEKLRRANVVRIKLQEKKTTRLKDLARRVEEVRAKRLEVIERKRVLLHSKMGKAQENREKNIAEIIRRAKNDEKRVMEVQFINNLQSGNMRLDLRLRDANVEERKQIIAEERARRIEEKAAKEHAAEERRKQAEQVHLFLVSHYIYIHIYIGVQDRLARLLEIVGKKEARQAQIVAQKNEQEKLRSERFRIHREKLKGIKLADAEESEMLRQRIQDKITSSSRRHEKSLEIVRVRAQELASLRLFTYSRWIELVEPALWPSDCATDTGQQCLVCNIQLRSMAHVFSALHLQKIGLRAVDITCDVLVRK</sequence>
<reference evidence="6" key="1">
    <citation type="submission" date="2016-11" db="UniProtKB">
        <authorList>
            <consortium name="WormBaseParasite"/>
        </authorList>
    </citation>
    <scope>IDENTIFICATION</scope>
</reference>
<keyword evidence="3" id="KW-0812">Transmembrane</keyword>
<name>A0A1I7WXX9_HETBA</name>
<evidence type="ECO:0000256" key="3">
    <source>
        <dbReference type="SAM" id="Phobius"/>
    </source>
</evidence>
<evidence type="ECO:0000256" key="2">
    <source>
        <dbReference type="SAM" id="MobiDB-lite"/>
    </source>
</evidence>
<keyword evidence="3" id="KW-1133">Transmembrane helix</keyword>
<dbReference type="PANTHER" id="PTHR31434:SF2">
    <property type="entry name" value="S PHASE CYCLIN A-ASSOCIATED PROTEIN IN THE ENDOPLASMIC RETICULUM"/>
    <property type="match status" value="1"/>
</dbReference>
<keyword evidence="1" id="KW-0175">Coiled coil</keyword>
<dbReference type="AlphaFoldDB" id="A0A1I7WXX9"/>
<feature type="coiled-coil region" evidence="1">
    <location>
        <begin position="626"/>
        <end position="653"/>
    </location>
</feature>
<dbReference type="InterPro" id="IPR032446">
    <property type="entry name" value="SCAPER_N"/>
</dbReference>
<feature type="compositionally biased region" description="Polar residues" evidence="2">
    <location>
        <begin position="267"/>
        <end position="280"/>
    </location>
</feature>
<evidence type="ECO:0000259" key="4">
    <source>
        <dbReference type="Pfam" id="PF16501"/>
    </source>
</evidence>
<feature type="transmembrane region" description="Helical" evidence="3">
    <location>
        <begin position="87"/>
        <end position="107"/>
    </location>
</feature>
<protein>
    <submittedName>
        <fullName evidence="6">SCAPER_N domain-containing protein</fullName>
    </submittedName>
</protein>
<keyword evidence="3" id="KW-0472">Membrane</keyword>
<accession>A0A1I7WXX9</accession>
<feature type="region of interest" description="Disordered" evidence="2">
    <location>
        <begin position="267"/>
        <end position="286"/>
    </location>
</feature>